<dbReference type="InterPro" id="IPR004358">
    <property type="entry name" value="Sig_transdc_His_kin-like_C"/>
</dbReference>
<dbReference type="EMBL" id="BAAANY010000001">
    <property type="protein sequence ID" value="GAA1656488.1"/>
    <property type="molecule type" value="Genomic_DNA"/>
</dbReference>
<dbReference type="SMART" id="SM00388">
    <property type="entry name" value="HisKA"/>
    <property type="match status" value="1"/>
</dbReference>
<keyword evidence="8 11" id="KW-1133">Transmembrane helix</keyword>
<dbReference type="Pfam" id="PF00512">
    <property type="entry name" value="HisKA"/>
    <property type="match status" value="1"/>
</dbReference>
<dbReference type="Proteomes" id="UP001500618">
    <property type="component" value="Unassembled WGS sequence"/>
</dbReference>
<dbReference type="Gene3D" id="3.30.565.10">
    <property type="entry name" value="Histidine kinase-like ATPase, C-terminal domain"/>
    <property type="match status" value="1"/>
</dbReference>
<dbReference type="SUPFAM" id="SSF55874">
    <property type="entry name" value="ATPase domain of HSP90 chaperone/DNA topoisomerase II/histidine kinase"/>
    <property type="match status" value="1"/>
</dbReference>
<accession>A0ABN2FQB7</accession>
<dbReference type="InterPro" id="IPR036890">
    <property type="entry name" value="HATPase_C_sf"/>
</dbReference>
<dbReference type="PANTHER" id="PTHR45436">
    <property type="entry name" value="SENSOR HISTIDINE KINASE YKOH"/>
    <property type="match status" value="1"/>
</dbReference>
<evidence type="ECO:0000256" key="6">
    <source>
        <dbReference type="ARBA" id="ARBA00022692"/>
    </source>
</evidence>
<dbReference type="PRINTS" id="PR00344">
    <property type="entry name" value="BCTRLSENSOR"/>
</dbReference>
<dbReference type="GO" id="GO:0016301">
    <property type="term" value="F:kinase activity"/>
    <property type="evidence" value="ECO:0007669"/>
    <property type="project" value="UniProtKB-KW"/>
</dbReference>
<keyword evidence="15" id="KW-1185">Reference proteome</keyword>
<dbReference type="RefSeq" id="WP_344306306.1">
    <property type="nucleotide sequence ID" value="NZ_BAAANY010000001.1"/>
</dbReference>
<evidence type="ECO:0000256" key="11">
    <source>
        <dbReference type="SAM" id="Phobius"/>
    </source>
</evidence>
<comment type="catalytic activity">
    <reaction evidence="1">
        <text>ATP + protein L-histidine = ADP + protein N-phospho-L-histidine.</text>
        <dbReference type="EC" id="2.7.13.3"/>
    </reaction>
</comment>
<keyword evidence="5" id="KW-0808">Transferase</keyword>
<dbReference type="SUPFAM" id="SSF158472">
    <property type="entry name" value="HAMP domain-like"/>
    <property type="match status" value="1"/>
</dbReference>
<dbReference type="PROSITE" id="PS50885">
    <property type="entry name" value="HAMP"/>
    <property type="match status" value="1"/>
</dbReference>
<comment type="subcellular location">
    <subcellularLocation>
        <location evidence="2">Cell membrane</location>
    </subcellularLocation>
</comment>
<evidence type="ECO:0000313" key="14">
    <source>
        <dbReference type="EMBL" id="GAA1656488.1"/>
    </source>
</evidence>
<keyword evidence="10 11" id="KW-0472">Membrane</keyword>
<dbReference type="EC" id="2.7.13.3" evidence="3"/>
<organism evidence="14 15">
    <name type="scientific">Fodinicola feengrottensis</name>
    <dbReference type="NCBI Taxonomy" id="435914"/>
    <lineage>
        <taxon>Bacteria</taxon>
        <taxon>Bacillati</taxon>
        <taxon>Actinomycetota</taxon>
        <taxon>Actinomycetes</taxon>
        <taxon>Mycobacteriales</taxon>
        <taxon>Fodinicola</taxon>
    </lineage>
</organism>
<dbReference type="Gene3D" id="6.10.340.10">
    <property type="match status" value="1"/>
</dbReference>
<dbReference type="CDD" id="cd06225">
    <property type="entry name" value="HAMP"/>
    <property type="match status" value="1"/>
</dbReference>
<dbReference type="InterPro" id="IPR003661">
    <property type="entry name" value="HisK_dim/P_dom"/>
</dbReference>
<name>A0ABN2FQB7_9ACTN</name>
<evidence type="ECO:0000256" key="10">
    <source>
        <dbReference type="ARBA" id="ARBA00023136"/>
    </source>
</evidence>
<dbReference type="SMART" id="SM00304">
    <property type="entry name" value="HAMP"/>
    <property type="match status" value="1"/>
</dbReference>
<evidence type="ECO:0000256" key="4">
    <source>
        <dbReference type="ARBA" id="ARBA00022553"/>
    </source>
</evidence>
<proteinExistence type="predicted"/>
<dbReference type="PROSITE" id="PS50109">
    <property type="entry name" value="HIS_KIN"/>
    <property type="match status" value="1"/>
</dbReference>
<dbReference type="InterPro" id="IPR003660">
    <property type="entry name" value="HAMP_dom"/>
</dbReference>
<feature type="transmembrane region" description="Helical" evidence="11">
    <location>
        <begin position="100"/>
        <end position="118"/>
    </location>
</feature>
<dbReference type="Pfam" id="PF02518">
    <property type="entry name" value="HATPase_c"/>
    <property type="match status" value="1"/>
</dbReference>
<evidence type="ECO:0000256" key="7">
    <source>
        <dbReference type="ARBA" id="ARBA00022777"/>
    </source>
</evidence>
<evidence type="ECO:0000256" key="3">
    <source>
        <dbReference type="ARBA" id="ARBA00012438"/>
    </source>
</evidence>
<evidence type="ECO:0000313" key="15">
    <source>
        <dbReference type="Proteomes" id="UP001500618"/>
    </source>
</evidence>
<dbReference type="Gene3D" id="1.10.287.130">
    <property type="match status" value="1"/>
</dbReference>
<keyword evidence="9" id="KW-0902">Two-component regulatory system</keyword>
<evidence type="ECO:0000256" key="9">
    <source>
        <dbReference type="ARBA" id="ARBA00023012"/>
    </source>
</evidence>
<dbReference type="InterPro" id="IPR005467">
    <property type="entry name" value="His_kinase_dom"/>
</dbReference>
<evidence type="ECO:0000256" key="8">
    <source>
        <dbReference type="ARBA" id="ARBA00022989"/>
    </source>
</evidence>
<gene>
    <name evidence="14" type="ORF">GCM10009765_02430</name>
</gene>
<comment type="caution">
    <text evidence="14">The sequence shown here is derived from an EMBL/GenBank/DDBJ whole genome shotgun (WGS) entry which is preliminary data.</text>
</comment>
<dbReference type="PANTHER" id="PTHR45436:SF5">
    <property type="entry name" value="SENSOR HISTIDINE KINASE TRCS"/>
    <property type="match status" value="1"/>
</dbReference>
<dbReference type="Pfam" id="PF00672">
    <property type="entry name" value="HAMP"/>
    <property type="match status" value="1"/>
</dbReference>
<evidence type="ECO:0000256" key="5">
    <source>
        <dbReference type="ARBA" id="ARBA00022679"/>
    </source>
</evidence>
<protein>
    <recommendedName>
        <fullName evidence="3">histidine kinase</fullName>
        <ecNumber evidence="3">2.7.13.3</ecNumber>
    </recommendedName>
</protein>
<keyword evidence="7 14" id="KW-0418">Kinase</keyword>
<sequence>MRLTLWYGAMVMVAGLCLVSITYVLFANALHNNITATTDRIYPRSTAKIVQDLGVAATPRFSDAQAAKREEAAIELADEFNRRQLAAETAAKQSLLTESAIALGLVAMLALAGGWLLAGRALRPLHHITATARTVADSTLHERIGLAGPDDELKELADTFDAMLARLDRAFSHQRRFVADASHELRTPLAVNRTLLEVAMNRPNASADLRELGGKLLIATTRHEQLLDGLLTLARSDQGLATRTPVDLADIAWHATESAADTVRTSLGPAAVNGDPVLLERVAHNLVQNALTYNQPDGWVAVETFQYQESAVLTVSNSGPVVPADLTEAIFEPFRRLGPRTASTGRFGLGLAIVRSVAVAHGGTATAFPREGGGLTVRVVLPTSSSRDRR</sequence>
<dbReference type="SUPFAM" id="SSF47384">
    <property type="entry name" value="Homodimeric domain of signal transducing histidine kinase"/>
    <property type="match status" value="1"/>
</dbReference>
<dbReference type="CDD" id="cd00075">
    <property type="entry name" value="HATPase"/>
    <property type="match status" value="1"/>
</dbReference>
<evidence type="ECO:0000256" key="2">
    <source>
        <dbReference type="ARBA" id="ARBA00004236"/>
    </source>
</evidence>
<dbReference type="CDD" id="cd00082">
    <property type="entry name" value="HisKA"/>
    <property type="match status" value="1"/>
</dbReference>
<dbReference type="InterPro" id="IPR050428">
    <property type="entry name" value="TCS_sensor_his_kinase"/>
</dbReference>
<reference evidence="14 15" key="1">
    <citation type="journal article" date="2019" name="Int. J. Syst. Evol. Microbiol.">
        <title>The Global Catalogue of Microorganisms (GCM) 10K type strain sequencing project: providing services to taxonomists for standard genome sequencing and annotation.</title>
        <authorList>
            <consortium name="The Broad Institute Genomics Platform"/>
            <consortium name="The Broad Institute Genome Sequencing Center for Infectious Disease"/>
            <person name="Wu L."/>
            <person name="Ma J."/>
        </authorList>
    </citation>
    <scope>NUCLEOTIDE SEQUENCE [LARGE SCALE GENOMIC DNA]</scope>
    <source>
        <strain evidence="14 15">JCM 14718</strain>
    </source>
</reference>
<evidence type="ECO:0000259" key="13">
    <source>
        <dbReference type="PROSITE" id="PS50885"/>
    </source>
</evidence>
<feature type="transmembrane region" description="Helical" evidence="11">
    <location>
        <begin position="6"/>
        <end position="26"/>
    </location>
</feature>
<dbReference type="InterPro" id="IPR036097">
    <property type="entry name" value="HisK_dim/P_sf"/>
</dbReference>
<feature type="domain" description="HAMP" evidence="13">
    <location>
        <begin position="119"/>
        <end position="172"/>
    </location>
</feature>
<keyword evidence="4" id="KW-0597">Phosphoprotein</keyword>
<feature type="domain" description="Histidine kinase" evidence="12">
    <location>
        <begin position="180"/>
        <end position="385"/>
    </location>
</feature>
<dbReference type="SMART" id="SM00387">
    <property type="entry name" value="HATPase_c"/>
    <property type="match status" value="1"/>
</dbReference>
<dbReference type="InterPro" id="IPR003594">
    <property type="entry name" value="HATPase_dom"/>
</dbReference>
<evidence type="ECO:0000259" key="12">
    <source>
        <dbReference type="PROSITE" id="PS50109"/>
    </source>
</evidence>
<evidence type="ECO:0000256" key="1">
    <source>
        <dbReference type="ARBA" id="ARBA00000085"/>
    </source>
</evidence>
<keyword evidence="6 11" id="KW-0812">Transmembrane</keyword>